<name>A0ABS4SP05_9PROT</name>
<evidence type="ECO:0000259" key="3">
    <source>
        <dbReference type="PROSITE" id="PS51186"/>
    </source>
</evidence>
<dbReference type="RefSeq" id="WP_209768276.1">
    <property type="nucleotide sequence ID" value="NZ_JAGINP010000014.1"/>
</dbReference>
<dbReference type="EMBL" id="JAGINP010000014">
    <property type="protein sequence ID" value="MBP2294222.1"/>
    <property type="molecule type" value="Genomic_DNA"/>
</dbReference>
<dbReference type="PANTHER" id="PTHR43877:SF1">
    <property type="entry name" value="ACETYLTRANSFERASE"/>
    <property type="match status" value="1"/>
</dbReference>
<dbReference type="InterPro" id="IPR000182">
    <property type="entry name" value="GNAT_dom"/>
</dbReference>
<accession>A0ABS4SP05</accession>
<dbReference type="InterPro" id="IPR050832">
    <property type="entry name" value="Bact_Acetyltransf"/>
</dbReference>
<sequence>MSAEPNFREVRPSERRDLLALVARVDSETDFLMRELGEQPLWARDLAGFLATGNSTILVAEAGGAPVGFLSAHGGRFRRNRGVATLAVGVLREWSGRGVATGLFRAAEDWARGAGLHRLELTVAETNPRARALYDRLGFQDEGPMRDTLRVKGAWRSERLMGKFIGADAAMPDWPPLALDALPPAPLDGLEIRRAEPADAAAYFAYDRAVRGETHFLMRTADESLADVAAARRFLAEQRIGDRSATLVAAVDGGIAGTVSLWTGVYARAAHEAGLGLAVRREYWASGIGGRLMEAAEAWVRARGLHRLALWVFAHNTRARAFYRAQGFEEEATARRYALIDGRYADQVLMAKLYRYD</sequence>
<dbReference type="InterPro" id="IPR016181">
    <property type="entry name" value="Acyl_CoA_acyltransferase"/>
</dbReference>
<keyword evidence="5" id="KW-1185">Reference proteome</keyword>
<reference evidence="4 5" key="1">
    <citation type="submission" date="2021-03" db="EMBL/GenBank/DDBJ databases">
        <title>Genomic Encyclopedia of Type Strains, Phase III (KMG-III): the genomes of soil and plant-associated and newly described type strains.</title>
        <authorList>
            <person name="Whitman W."/>
        </authorList>
    </citation>
    <scope>NUCLEOTIDE SEQUENCE [LARGE SCALE GENOMIC DNA]</scope>
    <source>
        <strain evidence="4 5">IMMIB AFH-6</strain>
    </source>
</reference>
<dbReference type="CDD" id="cd04301">
    <property type="entry name" value="NAT_SF"/>
    <property type="match status" value="2"/>
</dbReference>
<dbReference type="Proteomes" id="UP000781958">
    <property type="component" value="Unassembled WGS sequence"/>
</dbReference>
<keyword evidence="1" id="KW-0808">Transferase</keyword>
<organism evidence="4 5">
    <name type="scientific">Azospirillum rugosum</name>
    <dbReference type="NCBI Taxonomy" id="416170"/>
    <lineage>
        <taxon>Bacteria</taxon>
        <taxon>Pseudomonadati</taxon>
        <taxon>Pseudomonadota</taxon>
        <taxon>Alphaproteobacteria</taxon>
        <taxon>Rhodospirillales</taxon>
        <taxon>Azospirillaceae</taxon>
        <taxon>Azospirillum</taxon>
    </lineage>
</organism>
<evidence type="ECO:0000256" key="1">
    <source>
        <dbReference type="ARBA" id="ARBA00022679"/>
    </source>
</evidence>
<dbReference type="PROSITE" id="PS51186">
    <property type="entry name" value="GNAT"/>
    <property type="match status" value="2"/>
</dbReference>
<comment type="caution">
    <text evidence="4">The sequence shown here is derived from an EMBL/GenBank/DDBJ whole genome shotgun (WGS) entry which is preliminary data.</text>
</comment>
<evidence type="ECO:0000313" key="5">
    <source>
        <dbReference type="Proteomes" id="UP000781958"/>
    </source>
</evidence>
<dbReference type="SUPFAM" id="SSF55729">
    <property type="entry name" value="Acyl-CoA N-acyltransferases (Nat)"/>
    <property type="match status" value="2"/>
</dbReference>
<evidence type="ECO:0000313" key="4">
    <source>
        <dbReference type="EMBL" id="MBP2294222.1"/>
    </source>
</evidence>
<proteinExistence type="predicted"/>
<dbReference type="Pfam" id="PF00583">
    <property type="entry name" value="Acetyltransf_1"/>
    <property type="match status" value="2"/>
</dbReference>
<dbReference type="Gene3D" id="3.40.630.30">
    <property type="match status" value="2"/>
</dbReference>
<keyword evidence="2" id="KW-0012">Acyltransferase</keyword>
<dbReference type="PANTHER" id="PTHR43877">
    <property type="entry name" value="AMINOALKYLPHOSPHONATE N-ACETYLTRANSFERASE-RELATED-RELATED"/>
    <property type="match status" value="1"/>
</dbReference>
<evidence type="ECO:0000256" key="2">
    <source>
        <dbReference type="ARBA" id="ARBA00023315"/>
    </source>
</evidence>
<feature type="domain" description="N-acetyltransferase" evidence="3">
    <location>
        <begin position="5"/>
        <end position="166"/>
    </location>
</feature>
<feature type="domain" description="N-acetyltransferase" evidence="3">
    <location>
        <begin position="190"/>
        <end position="355"/>
    </location>
</feature>
<protein>
    <submittedName>
        <fullName evidence="4">RimJ/RimL family protein N-acetyltransferase</fullName>
    </submittedName>
</protein>
<gene>
    <name evidence="4" type="ORF">J2851_004008</name>
</gene>